<dbReference type="AlphaFoldDB" id="A0AAV8AN61"/>
<sequence>MLYGAECWATKTRHVQKMSVAEMRMLRWICGHTRRDRIKNDDIRDMVGVAPIEEKLTQHRLRWFGHIQRRPPEAPVRSGILNHFENTRKGRGRPRLTWEEAVKRDLKEWNVSKELAIDRSAWNKQFMYRSHDVET</sequence>
<comment type="caution">
    <text evidence="1">The sequence shown here is derived from an EMBL/GenBank/DDBJ whole genome shotgun (WGS) entry which is preliminary data.</text>
</comment>
<protein>
    <submittedName>
        <fullName evidence="1">Transcriptase</fullName>
    </submittedName>
</protein>
<keyword evidence="3" id="KW-1185">Reference proteome</keyword>
<gene>
    <name evidence="1" type="ORF">LUZ62_008243</name>
    <name evidence="2" type="ORF">LUZ62_088262</name>
</gene>
<dbReference type="PANTHER" id="PTHR46238">
    <property type="entry name" value="REVERSE TRANSCRIPTASE DOMAIN-CONTAINING PROTEIN"/>
    <property type="match status" value="1"/>
</dbReference>
<evidence type="ECO:0000313" key="1">
    <source>
        <dbReference type="EMBL" id="KAJ4732096.1"/>
    </source>
</evidence>
<organism evidence="1 3">
    <name type="scientific">Rhynchospora pubera</name>
    <dbReference type="NCBI Taxonomy" id="906938"/>
    <lineage>
        <taxon>Eukaryota</taxon>
        <taxon>Viridiplantae</taxon>
        <taxon>Streptophyta</taxon>
        <taxon>Embryophyta</taxon>
        <taxon>Tracheophyta</taxon>
        <taxon>Spermatophyta</taxon>
        <taxon>Magnoliopsida</taxon>
        <taxon>Liliopsida</taxon>
        <taxon>Poales</taxon>
        <taxon>Cyperaceae</taxon>
        <taxon>Cyperoideae</taxon>
        <taxon>Rhynchosporeae</taxon>
        <taxon>Rhynchospora</taxon>
    </lineage>
</organism>
<name>A0AAV8AN61_9POAL</name>
<accession>A0AAV8AN61</accession>
<dbReference type="Proteomes" id="UP001140206">
    <property type="component" value="Chromosome 5"/>
</dbReference>
<evidence type="ECO:0000313" key="3">
    <source>
        <dbReference type="Proteomes" id="UP001140206"/>
    </source>
</evidence>
<reference evidence="1" key="1">
    <citation type="submission" date="2022-08" db="EMBL/GenBank/DDBJ databases">
        <authorList>
            <person name="Marques A."/>
        </authorList>
    </citation>
    <scope>NUCLEOTIDE SEQUENCE</scope>
    <source>
        <strain evidence="1">RhyPub2mFocal</strain>
        <tissue evidence="1">Leaves</tissue>
    </source>
</reference>
<evidence type="ECO:0000313" key="2">
    <source>
        <dbReference type="EMBL" id="KAJ4753857.1"/>
    </source>
</evidence>
<dbReference type="EMBL" id="JAMFTS010006573">
    <property type="protein sequence ID" value="KAJ4732096.1"/>
    <property type="molecule type" value="Genomic_DNA"/>
</dbReference>
<dbReference type="EMBL" id="JAMFTS010000005">
    <property type="protein sequence ID" value="KAJ4753857.1"/>
    <property type="molecule type" value="Genomic_DNA"/>
</dbReference>
<dbReference type="PANTHER" id="PTHR46238:SF11">
    <property type="entry name" value="AGAMOUS-LIKE MADS-BOX PROTEIN AGL16"/>
    <property type="match status" value="1"/>
</dbReference>
<proteinExistence type="predicted"/>